<evidence type="ECO:0000313" key="3">
    <source>
        <dbReference type="Proteomes" id="UP000324222"/>
    </source>
</evidence>
<keyword evidence="3" id="KW-1185">Reference proteome</keyword>
<feature type="region of interest" description="Disordered" evidence="1">
    <location>
        <begin position="36"/>
        <end position="58"/>
    </location>
</feature>
<dbReference type="AlphaFoldDB" id="A0A5B7IW52"/>
<evidence type="ECO:0000313" key="2">
    <source>
        <dbReference type="EMBL" id="MPC88880.1"/>
    </source>
</evidence>
<accession>A0A5B7IW52</accession>
<dbReference type="Proteomes" id="UP000324222">
    <property type="component" value="Unassembled WGS sequence"/>
</dbReference>
<evidence type="ECO:0000256" key="1">
    <source>
        <dbReference type="SAM" id="MobiDB-lite"/>
    </source>
</evidence>
<name>A0A5B7IW52_PORTR</name>
<dbReference type="EMBL" id="VSRR010079238">
    <property type="protein sequence ID" value="MPC88880.1"/>
    <property type="molecule type" value="Genomic_DNA"/>
</dbReference>
<sequence length="58" mass="6403">MVRWYLLLPVVPRYWTHKVWGSGGLRLAPGSACQEHTPTRCGAASQSPFNGPLTPTPR</sequence>
<comment type="caution">
    <text evidence="2">The sequence shown here is derived from an EMBL/GenBank/DDBJ whole genome shotgun (WGS) entry which is preliminary data.</text>
</comment>
<organism evidence="2 3">
    <name type="scientific">Portunus trituberculatus</name>
    <name type="common">Swimming crab</name>
    <name type="synonym">Neptunus trituberculatus</name>
    <dbReference type="NCBI Taxonomy" id="210409"/>
    <lineage>
        <taxon>Eukaryota</taxon>
        <taxon>Metazoa</taxon>
        <taxon>Ecdysozoa</taxon>
        <taxon>Arthropoda</taxon>
        <taxon>Crustacea</taxon>
        <taxon>Multicrustacea</taxon>
        <taxon>Malacostraca</taxon>
        <taxon>Eumalacostraca</taxon>
        <taxon>Eucarida</taxon>
        <taxon>Decapoda</taxon>
        <taxon>Pleocyemata</taxon>
        <taxon>Brachyura</taxon>
        <taxon>Eubrachyura</taxon>
        <taxon>Portunoidea</taxon>
        <taxon>Portunidae</taxon>
        <taxon>Portuninae</taxon>
        <taxon>Portunus</taxon>
    </lineage>
</organism>
<gene>
    <name evidence="2" type="ORF">E2C01_083803</name>
</gene>
<reference evidence="2 3" key="1">
    <citation type="submission" date="2019-05" db="EMBL/GenBank/DDBJ databases">
        <title>Another draft genome of Portunus trituberculatus and its Hox gene families provides insights of decapod evolution.</title>
        <authorList>
            <person name="Jeong J.-H."/>
            <person name="Song I."/>
            <person name="Kim S."/>
            <person name="Choi T."/>
            <person name="Kim D."/>
            <person name="Ryu S."/>
            <person name="Kim W."/>
        </authorList>
    </citation>
    <scope>NUCLEOTIDE SEQUENCE [LARGE SCALE GENOMIC DNA]</scope>
    <source>
        <tissue evidence="2">Muscle</tissue>
    </source>
</reference>
<protein>
    <submittedName>
        <fullName evidence="2">Uncharacterized protein</fullName>
    </submittedName>
</protein>
<proteinExistence type="predicted"/>